<proteinExistence type="predicted"/>
<dbReference type="AlphaFoldDB" id="A0A5B8LNB5"/>
<evidence type="ECO:0000256" key="6">
    <source>
        <dbReference type="SAM" id="Phobius"/>
    </source>
</evidence>
<reference evidence="8 9" key="1">
    <citation type="submission" date="2019-07" db="EMBL/GenBank/DDBJ databases">
        <title>Full genome sequence of Sphingomonas sp. 4R-6-7(HKS19).</title>
        <authorList>
            <person name="Im W.-T."/>
        </authorList>
    </citation>
    <scope>NUCLEOTIDE SEQUENCE [LARGE SCALE GENOMIC DNA]</scope>
    <source>
        <strain evidence="8 9">HKS19</strain>
    </source>
</reference>
<evidence type="ECO:0000313" key="9">
    <source>
        <dbReference type="Proteomes" id="UP000315673"/>
    </source>
</evidence>
<dbReference type="GO" id="GO:0016020">
    <property type="term" value="C:membrane"/>
    <property type="evidence" value="ECO:0007669"/>
    <property type="project" value="UniProtKB-SubCell"/>
</dbReference>
<feature type="transmembrane region" description="Helical" evidence="6">
    <location>
        <begin position="390"/>
        <end position="411"/>
    </location>
</feature>
<feature type="transmembrane region" description="Helical" evidence="6">
    <location>
        <begin position="35"/>
        <end position="55"/>
    </location>
</feature>
<feature type="transmembrane region" description="Helical" evidence="6">
    <location>
        <begin position="222"/>
        <end position="239"/>
    </location>
</feature>
<feature type="transmembrane region" description="Helical" evidence="6">
    <location>
        <begin position="335"/>
        <end position="354"/>
    </location>
</feature>
<evidence type="ECO:0000256" key="3">
    <source>
        <dbReference type="ARBA" id="ARBA00022692"/>
    </source>
</evidence>
<dbReference type="PROSITE" id="PS50850">
    <property type="entry name" value="MFS"/>
    <property type="match status" value="1"/>
</dbReference>
<dbReference type="PANTHER" id="PTHR19432:SF35">
    <property type="entry name" value="SOLUTE CARRIER FAMILY 45 MEMBER 3 ISOFORM X1"/>
    <property type="match status" value="1"/>
</dbReference>
<feature type="transmembrane region" description="Helical" evidence="6">
    <location>
        <begin position="292"/>
        <end position="315"/>
    </location>
</feature>
<dbReference type="InterPro" id="IPR020846">
    <property type="entry name" value="MFS_dom"/>
</dbReference>
<keyword evidence="5 6" id="KW-0472">Membrane</keyword>
<dbReference type="PANTHER" id="PTHR19432">
    <property type="entry name" value="SUGAR TRANSPORTER"/>
    <property type="match status" value="1"/>
</dbReference>
<evidence type="ECO:0000259" key="7">
    <source>
        <dbReference type="PROSITE" id="PS50850"/>
    </source>
</evidence>
<dbReference type="InterPro" id="IPR036259">
    <property type="entry name" value="MFS_trans_sf"/>
</dbReference>
<evidence type="ECO:0000313" key="8">
    <source>
        <dbReference type="EMBL" id="QDZ09205.1"/>
    </source>
</evidence>
<feature type="transmembrane region" description="Helical" evidence="6">
    <location>
        <begin position="245"/>
        <end position="265"/>
    </location>
</feature>
<comment type="subcellular location">
    <subcellularLocation>
        <location evidence="1">Membrane</location>
        <topology evidence="1">Multi-pass membrane protein</topology>
    </subcellularLocation>
</comment>
<feature type="transmembrane region" description="Helical" evidence="6">
    <location>
        <begin position="366"/>
        <end position="384"/>
    </location>
</feature>
<evidence type="ECO:0000256" key="2">
    <source>
        <dbReference type="ARBA" id="ARBA00022448"/>
    </source>
</evidence>
<sequence>MCIGLFGVQIVWGLQNVDTSRIFQTLGAEIAQLPILWIAAPITGLLIQPLIGYWSDRTWGPLGRRRPFVLGGALLTALAMVVMPNVTSLFAASVALWLLTASVNIAAEPFRALVADNLPEEQRTEGYAVQVFFIGAGAVFSSALPWILSHWFGVIGVAPPGQLPPSVRLTFEIGAAGLVATVLWTVVTTRERPPESLVADAIARTPRGPLSATGEATLTRSGLAWTAVGLAIGGIAWARGLEHEIYVLAAIAVTFGFAQFVVIAMRRRGHTSLGLFEIVEDILHMPGVMRRLAVVQFLTWFGLFCFWIYAIPAVSAHHYGASDTTSAAYNEAADWVGILFAGYNAVAALGAFLLPPIAQRIGRPATHAICLVLGAAGLFGFVMIDDPMLLWVPVIGIGCAWAAILALPYAMIASAVPPDKMGVYMGIHNTFLVLPQLFAATVLGAIVNHLFGAQAILALGLAAMALLAAALAALTIKETQPL</sequence>
<evidence type="ECO:0000256" key="5">
    <source>
        <dbReference type="ARBA" id="ARBA00023136"/>
    </source>
</evidence>
<dbReference type="EMBL" id="CP042306">
    <property type="protein sequence ID" value="QDZ09205.1"/>
    <property type="molecule type" value="Genomic_DNA"/>
</dbReference>
<feature type="transmembrane region" description="Helical" evidence="6">
    <location>
        <begin position="168"/>
        <end position="187"/>
    </location>
</feature>
<evidence type="ECO:0000256" key="1">
    <source>
        <dbReference type="ARBA" id="ARBA00004141"/>
    </source>
</evidence>
<accession>A0A5B8LNB5</accession>
<keyword evidence="3 6" id="KW-0812">Transmembrane</keyword>
<name>A0A5B8LNB5_9SPHN</name>
<feature type="transmembrane region" description="Helical" evidence="6">
    <location>
        <begin position="89"/>
        <end position="107"/>
    </location>
</feature>
<feature type="transmembrane region" description="Helical" evidence="6">
    <location>
        <begin position="127"/>
        <end position="148"/>
    </location>
</feature>
<dbReference type="OrthoDB" id="7584869at2"/>
<dbReference type="KEGG" id="spai:FPZ24_12860"/>
<dbReference type="GO" id="GO:0022857">
    <property type="term" value="F:transmembrane transporter activity"/>
    <property type="evidence" value="ECO:0007669"/>
    <property type="project" value="InterPro"/>
</dbReference>
<keyword evidence="9" id="KW-1185">Reference proteome</keyword>
<feature type="transmembrane region" description="Helical" evidence="6">
    <location>
        <begin position="453"/>
        <end position="476"/>
    </location>
</feature>
<dbReference type="Gene3D" id="1.20.1250.20">
    <property type="entry name" value="MFS general substrate transporter like domains"/>
    <property type="match status" value="2"/>
</dbReference>
<dbReference type="InterPro" id="IPR011701">
    <property type="entry name" value="MFS"/>
</dbReference>
<keyword evidence="2" id="KW-0813">Transport</keyword>
<feature type="transmembrane region" description="Helical" evidence="6">
    <location>
        <begin position="423"/>
        <end position="447"/>
    </location>
</feature>
<dbReference type="Proteomes" id="UP000315673">
    <property type="component" value="Chromosome"/>
</dbReference>
<feature type="transmembrane region" description="Helical" evidence="6">
    <location>
        <begin position="67"/>
        <end position="83"/>
    </location>
</feature>
<dbReference type="SUPFAM" id="SSF103473">
    <property type="entry name" value="MFS general substrate transporter"/>
    <property type="match status" value="1"/>
</dbReference>
<feature type="domain" description="Major facilitator superfamily (MFS) profile" evidence="7">
    <location>
        <begin position="288"/>
        <end position="482"/>
    </location>
</feature>
<organism evidence="8 9">
    <name type="scientific">Sphingomonas panacisoli</name>
    <dbReference type="NCBI Taxonomy" id="1813879"/>
    <lineage>
        <taxon>Bacteria</taxon>
        <taxon>Pseudomonadati</taxon>
        <taxon>Pseudomonadota</taxon>
        <taxon>Alphaproteobacteria</taxon>
        <taxon>Sphingomonadales</taxon>
        <taxon>Sphingomonadaceae</taxon>
        <taxon>Sphingomonas</taxon>
    </lineage>
</organism>
<dbReference type="Pfam" id="PF07690">
    <property type="entry name" value="MFS_1"/>
    <property type="match status" value="2"/>
</dbReference>
<gene>
    <name evidence="8" type="ORF">FPZ24_12860</name>
</gene>
<evidence type="ECO:0000256" key="4">
    <source>
        <dbReference type="ARBA" id="ARBA00022989"/>
    </source>
</evidence>
<protein>
    <submittedName>
        <fullName evidence="8">SLC45 family MFS transporter</fullName>
    </submittedName>
</protein>
<keyword evidence="4 6" id="KW-1133">Transmembrane helix</keyword>